<reference evidence="1 2" key="1">
    <citation type="journal article" date="2021" name="BMC Genomics">
        <title>Datura genome reveals duplications of psychoactive alkaloid biosynthetic genes and high mutation rate following tissue culture.</title>
        <authorList>
            <person name="Rajewski A."/>
            <person name="Carter-House D."/>
            <person name="Stajich J."/>
            <person name="Litt A."/>
        </authorList>
    </citation>
    <scope>NUCLEOTIDE SEQUENCE [LARGE SCALE GENOMIC DNA]</scope>
    <source>
        <strain evidence="1">AR-01</strain>
    </source>
</reference>
<proteinExistence type="predicted"/>
<dbReference type="Proteomes" id="UP000823775">
    <property type="component" value="Unassembled WGS sequence"/>
</dbReference>
<feature type="non-terminal residue" evidence="1">
    <location>
        <position position="1"/>
    </location>
</feature>
<name>A0ABS8V5D7_DATST</name>
<gene>
    <name evidence="1" type="ORF">HAX54_029159</name>
</gene>
<evidence type="ECO:0000313" key="2">
    <source>
        <dbReference type="Proteomes" id="UP000823775"/>
    </source>
</evidence>
<evidence type="ECO:0000313" key="1">
    <source>
        <dbReference type="EMBL" id="MCD9642373.1"/>
    </source>
</evidence>
<dbReference type="EMBL" id="JACEIK010003609">
    <property type="protein sequence ID" value="MCD9642373.1"/>
    <property type="molecule type" value="Genomic_DNA"/>
</dbReference>
<accession>A0ABS8V5D7</accession>
<keyword evidence="2" id="KW-1185">Reference proteome</keyword>
<protein>
    <submittedName>
        <fullName evidence="1">Uncharacterized protein</fullName>
    </submittedName>
</protein>
<comment type="caution">
    <text evidence="1">The sequence shown here is derived from an EMBL/GenBank/DDBJ whole genome shotgun (WGS) entry which is preliminary data.</text>
</comment>
<organism evidence="1 2">
    <name type="scientific">Datura stramonium</name>
    <name type="common">Jimsonweed</name>
    <name type="synonym">Common thornapple</name>
    <dbReference type="NCBI Taxonomy" id="4076"/>
    <lineage>
        <taxon>Eukaryota</taxon>
        <taxon>Viridiplantae</taxon>
        <taxon>Streptophyta</taxon>
        <taxon>Embryophyta</taxon>
        <taxon>Tracheophyta</taxon>
        <taxon>Spermatophyta</taxon>
        <taxon>Magnoliopsida</taxon>
        <taxon>eudicotyledons</taxon>
        <taxon>Gunneridae</taxon>
        <taxon>Pentapetalae</taxon>
        <taxon>asterids</taxon>
        <taxon>lamiids</taxon>
        <taxon>Solanales</taxon>
        <taxon>Solanaceae</taxon>
        <taxon>Solanoideae</taxon>
        <taxon>Datureae</taxon>
        <taxon>Datura</taxon>
    </lineage>
</organism>
<sequence>DMMNHGDEGSSILLPLMVENVVFHITSTMLYLLQIKSLFGDLLSEDANSHIKKSADVYESLTMVNISQGPICDAIPFFPDWRSYNLS</sequence>